<sequence length="216" mass="24306">MKLTKDEVALLDKDPKGLLVRAYKLHYPDMSTREVAKRVGLSHTKVHQIFTAEFTAGFTAKSAPPKGKQGIPFTPEFTPEFTAGDTKGTKKEPTLTTLLKPIFESFFKSRTNMDFVWSAKEMKSLKEFGEKLRASIKAKGNPHEDEHIESALPIFLSKIDDPWVLSHLSPSILNSKYNELISHISRQRTLTRAEERQQAGNALEALRAGALSVRQR</sequence>
<reference evidence="1" key="1">
    <citation type="journal article" date="2021" name="Proc. Natl. Acad. Sci. U.S.A.">
        <title>A Catalog of Tens of Thousands of Viruses from Human Metagenomes Reveals Hidden Associations with Chronic Diseases.</title>
        <authorList>
            <person name="Tisza M.J."/>
            <person name="Buck C.B."/>
        </authorList>
    </citation>
    <scope>NUCLEOTIDE SEQUENCE</scope>
    <source>
        <strain evidence="1">Ct4T77</strain>
    </source>
</reference>
<name>A0A8S5L8W8_9CAUD</name>
<protein>
    <submittedName>
        <fullName evidence="1">Transcriptional regulator, MarR family</fullName>
    </submittedName>
</protein>
<accession>A0A8S5L8W8</accession>
<organism evidence="1">
    <name type="scientific">Siphoviridae sp. ct4T77</name>
    <dbReference type="NCBI Taxonomy" id="2823563"/>
    <lineage>
        <taxon>Viruses</taxon>
        <taxon>Duplodnaviria</taxon>
        <taxon>Heunggongvirae</taxon>
        <taxon>Uroviricota</taxon>
        <taxon>Caudoviricetes</taxon>
    </lineage>
</organism>
<evidence type="ECO:0000313" key="1">
    <source>
        <dbReference type="EMBL" id="DAD66387.1"/>
    </source>
</evidence>
<dbReference type="EMBL" id="BK014659">
    <property type="protein sequence ID" value="DAD66387.1"/>
    <property type="molecule type" value="Genomic_DNA"/>
</dbReference>
<proteinExistence type="predicted"/>